<evidence type="ECO:0000313" key="5">
    <source>
        <dbReference type="EMBL" id="GAG45974.1"/>
    </source>
</evidence>
<comment type="caution">
    <text evidence="5">The sequence shown here is derived from an EMBL/GenBank/DDBJ whole genome shotgun (WGS) entry which is preliminary data.</text>
</comment>
<evidence type="ECO:0000259" key="4">
    <source>
        <dbReference type="SMART" id="SM01350"/>
    </source>
</evidence>
<keyword evidence="2" id="KW-0560">Oxidoreductase</keyword>
<gene>
    <name evidence="5" type="ORF">S01H1_83534</name>
</gene>
<sequence>FIRACRDALYVAAISCYAQGMALLRAASDEYDYNLALDGIARIWRGGCIIRSKLLDPIAAAYKGNPKLANLLVDKRFAKIINARTRALRKVIAEAMKAGVPVLGLSSVLGYIDSYRTARLPQNLTQAQRDYFGAHTYERTDRKGAFHTHWTVPS</sequence>
<dbReference type="InterPro" id="IPR013328">
    <property type="entry name" value="6PGD_dom2"/>
</dbReference>
<dbReference type="EMBL" id="BARS01056809">
    <property type="protein sequence ID" value="GAG45974.1"/>
    <property type="molecule type" value="Genomic_DNA"/>
</dbReference>
<feature type="domain" description="6-phosphogluconate dehydrogenase C-terminal" evidence="4">
    <location>
        <begin position="1"/>
        <end position="151"/>
    </location>
</feature>
<dbReference type="GO" id="GO:0019521">
    <property type="term" value="P:D-gluconate metabolic process"/>
    <property type="evidence" value="ECO:0007669"/>
    <property type="project" value="UniProtKB-KW"/>
</dbReference>
<dbReference type="GO" id="GO:0006098">
    <property type="term" value="P:pentose-phosphate shunt"/>
    <property type="evidence" value="ECO:0007669"/>
    <property type="project" value="InterPro"/>
</dbReference>
<protein>
    <recommendedName>
        <fullName evidence="4">6-phosphogluconate dehydrogenase C-terminal domain-containing protein</fullName>
    </recommendedName>
</protein>
<evidence type="ECO:0000256" key="2">
    <source>
        <dbReference type="ARBA" id="ARBA00023002"/>
    </source>
</evidence>
<keyword evidence="3" id="KW-0311">Gluconate utilization</keyword>
<dbReference type="PANTHER" id="PTHR11811">
    <property type="entry name" value="6-PHOSPHOGLUCONATE DEHYDROGENASE"/>
    <property type="match status" value="1"/>
</dbReference>
<accession>X0XS30</accession>
<dbReference type="InterPro" id="IPR008927">
    <property type="entry name" value="6-PGluconate_DH-like_C_sf"/>
</dbReference>
<dbReference type="AlphaFoldDB" id="X0XS30"/>
<name>X0XS30_9ZZZZ</name>
<dbReference type="Gene3D" id="1.20.5.320">
    <property type="entry name" value="6-Phosphogluconate Dehydrogenase, domain 3"/>
    <property type="match status" value="1"/>
</dbReference>
<evidence type="ECO:0000256" key="1">
    <source>
        <dbReference type="ARBA" id="ARBA00008419"/>
    </source>
</evidence>
<dbReference type="FunFam" id="1.20.5.320:FF:000001">
    <property type="entry name" value="6-phosphogluconate dehydrogenase, decarboxylating"/>
    <property type="match status" value="1"/>
</dbReference>
<dbReference type="InterPro" id="IPR006114">
    <property type="entry name" value="6PGDH_C"/>
</dbReference>
<comment type="similarity">
    <text evidence="1">Belongs to the 6-phosphogluconate dehydrogenase family.</text>
</comment>
<dbReference type="Gene3D" id="1.10.1040.10">
    <property type="entry name" value="N-(1-d-carboxylethyl)-l-norvaline Dehydrogenase, domain 2"/>
    <property type="match status" value="1"/>
</dbReference>
<dbReference type="SUPFAM" id="SSF48179">
    <property type="entry name" value="6-phosphogluconate dehydrogenase C-terminal domain-like"/>
    <property type="match status" value="1"/>
</dbReference>
<feature type="non-terminal residue" evidence="5">
    <location>
        <position position="1"/>
    </location>
</feature>
<dbReference type="InterPro" id="IPR006183">
    <property type="entry name" value="Pgluconate_DH"/>
</dbReference>
<dbReference type="Pfam" id="PF00393">
    <property type="entry name" value="6PGD"/>
    <property type="match status" value="1"/>
</dbReference>
<organism evidence="5">
    <name type="scientific">marine sediment metagenome</name>
    <dbReference type="NCBI Taxonomy" id="412755"/>
    <lineage>
        <taxon>unclassified sequences</taxon>
        <taxon>metagenomes</taxon>
        <taxon>ecological metagenomes</taxon>
    </lineage>
</organism>
<evidence type="ECO:0000256" key="3">
    <source>
        <dbReference type="ARBA" id="ARBA00023064"/>
    </source>
</evidence>
<dbReference type="SMART" id="SM01350">
    <property type="entry name" value="6PGD"/>
    <property type="match status" value="1"/>
</dbReference>
<dbReference type="GO" id="GO:0004616">
    <property type="term" value="F:phosphogluconate dehydrogenase (decarboxylating) activity"/>
    <property type="evidence" value="ECO:0007669"/>
    <property type="project" value="InterPro"/>
</dbReference>
<reference evidence="5" key="1">
    <citation type="journal article" date="2014" name="Front. Microbiol.">
        <title>High frequency of phylogenetically diverse reductive dehalogenase-homologous genes in deep subseafloor sedimentary metagenomes.</title>
        <authorList>
            <person name="Kawai M."/>
            <person name="Futagami T."/>
            <person name="Toyoda A."/>
            <person name="Takaki Y."/>
            <person name="Nishi S."/>
            <person name="Hori S."/>
            <person name="Arai W."/>
            <person name="Tsubouchi T."/>
            <person name="Morono Y."/>
            <person name="Uchiyama I."/>
            <person name="Ito T."/>
            <person name="Fujiyama A."/>
            <person name="Inagaki F."/>
            <person name="Takami H."/>
        </authorList>
    </citation>
    <scope>NUCLEOTIDE SEQUENCE</scope>
    <source>
        <strain evidence="5">Expedition CK06-06</strain>
    </source>
</reference>
<proteinExistence type="inferred from homology"/>